<sequence>MNDTYHEISKDNIVVDDNEALPTISATYVNYYQNVKKLIVFIKGYFDDETSKTYTKKEYHDFIKTIIVLLGDIVDDVIANDYKLWRVSLASPSCSVNDEKDVYKFNKSIVDDLISIRDELKDDFDHHDNTIELIQDLSVYLESLLNETTHQNETHQ</sequence>
<dbReference type="EMBL" id="KM596836">
    <property type="protein sequence ID" value="AKN80677.1"/>
    <property type="molecule type" value="Genomic_DNA"/>
</dbReference>
<keyword evidence="2" id="KW-1185">Reference proteome</keyword>
<dbReference type="RefSeq" id="YP_009165722.1">
    <property type="nucleotide sequence ID" value="NC_027923.1"/>
</dbReference>
<evidence type="ECO:0000313" key="1">
    <source>
        <dbReference type="EMBL" id="AKN80677.1"/>
    </source>
</evidence>
<dbReference type="Proteomes" id="UP000204667">
    <property type="component" value="Segment"/>
</dbReference>
<gene>
    <name evidence="1" type="primary">PeluOrf-122</name>
</gene>
<protein>
    <submittedName>
        <fullName evidence="1">Uncharacterized protein</fullName>
    </submittedName>
</protein>
<evidence type="ECO:0000313" key="2">
    <source>
        <dbReference type="Proteomes" id="UP000204667"/>
    </source>
</evidence>
<organism evidence="1 2">
    <name type="scientific">Perigonia lusca single nucleopolyhedrovirus</name>
    <dbReference type="NCBI Taxonomy" id="1675865"/>
    <lineage>
        <taxon>Viruses</taxon>
        <taxon>Viruses incertae sedis</taxon>
        <taxon>Naldaviricetes</taxon>
        <taxon>Lefavirales</taxon>
        <taxon>Baculoviridae</taxon>
        <taxon>Alphabaculovirus</taxon>
        <taxon>Alphabaculovirus peluscae</taxon>
        <taxon>Perigonia lusca nucleopolyhedrovirus</taxon>
    </lineage>
</organism>
<name>A0A0M3WP08_9ABAC</name>
<dbReference type="KEGG" id="vg:26040037"/>
<accession>A0A0M3WP08</accession>
<reference evidence="1 2" key="1">
    <citation type="journal article" date="2016" name="Sci. Rep.">
        <title>Genome sequence of Perigonia lusca single nucleopolyhedrovirus: insights into the evolution of a nucleotide metabolism enzyme in the family Baculoviridae.</title>
        <authorList>
            <person name="Ardisson-Araujo D.M."/>
            <person name="Lima R.N."/>
            <person name="Melo F.L."/>
            <person name="Clem R.J."/>
            <person name="Huang N."/>
            <person name="Bao S.N."/>
            <person name="Sosa-Gomez D.R."/>
            <person name="Ribeiro B.M."/>
        </authorList>
    </citation>
    <scope>NUCLEOTIDE SEQUENCE [LARGE SCALE GENOMIC DNA]</scope>
</reference>
<proteinExistence type="predicted"/>
<dbReference type="GeneID" id="26040037"/>